<gene>
    <name evidence="7" type="ORF">GCM10010831_11760</name>
</gene>
<dbReference type="RefSeq" id="WP_188405887.1">
    <property type="nucleotide sequence ID" value="NZ_BMGL01000006.1"/>
</dbReference>
<keyword evidence="3 5" id="KW-1133">Transmembrane helix</keyword>
<keyword evidence="2 5" id="KW-0812">Transmembrane</keyword>
<evidence type="ECO:0000259" key="6">
    <source>
        <dbReference type="Pfam" id="PF02656"/>
    </source>
</evidence>
<evidence type="ECO:0000313" key="8">
    <source>
        <dbReference type="Proteomes" id="UP000599688"/>
    </source>
</evidence>
<evidence type="ECO:0000256" key="5">
    <source>
        <dbReference type="SAM" id="Phobius"/>
    </source>
</evidence>
<dbReference type="GO" id="GO:0012505">
    <property type="term" value="C:endomembrane system"/>
    <property type="evidence" value="ECO:0007669"/>
    <property type="project" value="UniProtKB-SubCell"/>
</dbReference>
<dbReference type="EMBL" id="BMGL01000006">
    <property type="protein sequence ID" value="GGE11972.1"/>
    <property type="molecule type" value="Genomic_DNA"/>
</dbReference>
<keyword evidence="4 5" id="KW-0472">Membrane</keyword>
<protein>
    <recommendedName>
        <fullName evidence="6">DUF202 domain-containing protein</fullName>
    </recommendedName>
</protein>
<evidence type="ECO:0000256" key="3">
    <source>
        <dbReference type="ARBA" id="ARBA00022989"/>
    </source>
</evidence>
<reference evidence="7 8" key="1">
    <citation type="journal article" date="2014" name="Int. J. Syst. Evol. Microbiol.">
        <title>Complete genome sequence of Corynebacterium casei LMG S-19264T (=DSM 44701T), isolated from a smear-ripened cheese.</title>
        <authorList>
            <consortium name="US DOE Joint Genome Institute (JGI-PGF)"/>
            <person name="Walter F."/>
            <person name="Albersmeier A."/>
            <person name="Kalinowski J."/>
            <person name="Ruckert C."/>
        </authorList>
    </citation>
    <scope>NUCLEOTIDE SEQUENCE [LARGE SCALE GENOMIC DNA]</scope>
    <source>
        <strain evidence="7 8">CGMCC 1.12925</strain>
    </source>
</reference>
<evidence type="ECO:0000256" key="1">
    <source>
        <dbReference type="ARBA" id="ARBA00004127"/>
    </source>
</evidence>
<evidence type="ECO:0000256" key="2">
    <source>
        <dbReference type="ARBA" id="ARBA00022692"/>
    </source>
</evidence>
<dbReference type="Pfam" id="PF02656">
    <property type="entry name" value="DUF202"/>
    <property type="match status" value="1"/>
</dbReference>
<dbReference type="AlphaFoldDB" id="A0A916ZSC9"/>
<feature type="domain" description="DUF202" evidence="6">
    <location>
        <begin position="31"/>
        <end position="94"/>
    </location>
</feature>
<dbReference type="Proteomes" id="UP000599688">
    <property type="component" value="Unassembled WGS sequence"/>
</dbReference>
<feature type="transmembrane region" description="Helical" evidence="5">
    <location>
        <begin position="40"/>
        <end position="58"/>
    </location>
</feature>
<sequence>MKKQLKNVIKVTDDFTNEERIILRDHLALERTKLANERTLLSYLRASLYLFLGGSALIGLNHEVLGNLKWVGNAGVFFSVLFLVIGIYRFVVLKKHLKKFVQ</sequence>
<dbReference type="InterPro" id="IPR003807">
    <property type="entry name" value="DUF202"/>
</dbReference>
<feature type="transmembrane region" description="Helical" evidence="5">
    <location>
        <begin position="70"/>
        <end position="92"/>
    </location>
</feature>
<evidence type="ECO:0000313" key="7">
    <source>
        <dbReference type="EMBL" id="GGE11972.1"/>
    </source>
</evidence>
<name>A0A916ZSC9_9FLAO</name>
<proteinExistence type="predicted"/>
<comment type="subcellular location">
    <subcellularLocation>
        <location evidence="1">Endomembrane system</location>
        <topology evidence="1">Multi-pass membrane protein</topology>
    </subcellularLocation>
</comment>
<keyword evidence="8" id="KW-1185">Reference proteome</keyword>
<accession>A0A916ZSC9</accession>
<organism evidence="7 8">
    <name type="scientific">Psychroflexus salis</name>
    <dbReference type="NCBI Taxonomy" id="1526574"/>
    <lineage>
        <taxon>Bacteria</taxon>
        <taxon>Pseudomonadati</taxon>
        <taxon>Bacteroidota</taxon>
        <taxon>Flavobacteriia</taxon>
        <taxon>Flavobacteriales</taxon>
        <taxon>Flavobacteriaceae</taxon>
        <taxon>Psychroflexus</taxon>
    </lineage>
</organism>
<evidence type="ECO:0000256" key="4">
    <source>
        <dbReference type="ARBA" id="ARBA00023136"/>
    </source>
</evidence>
<comment type="caution">
    <text evidence="7">The sequence shown here is derived from an EMBL/GenBank/DDBJ whole genome shotgun (WGS) entry which is preliminary data.</text>
</comment>